<feature type="domain" description="6-phosphogluconate dehydrogenase NADP-binding" evidence="5">
    <location>
        <begin position="4"/>
        <end position="162"/>
    </location>
</feature>
<dbReference type="InterPro" id="IPR015815">
    <property type="entry name" value="HIBADH-related"/>
</dbReference>
<gene>
    <name evidence="7" type="ORF">E6H05_01965</name>
</gene>
<dbReference type="InterPro" id="IPR051265">
    <property type="entry name" value="HIBADH-related_NP60_sf"/>
</dbReference>
<dbReference type="Gene3D" id="1.10.1040.10">
    <property type="entry name" value="N-(1-d-carboxylethyl)-l-norvaline Dehydrogenase, domain 2"/>
    <property type="match status" value="1"/>
</dbReference>
<evidence type="ECO:0000259" key="6">
    <source>
        <dbReference type="Pfam" id="PF14833"/>
    </source>
</evidence>
<dbReference type="InterPro" id="IPR006115">
    <property type="entry name" value="6PGDH_NADP-bd"/>
</dbReference>
<comment type="similarity">
    <text evidence="1">Belongs to the HIBADH-related family.</text>
</comment>
<dbReference type="EMBL" id="VBAP01000009">
    <property type="protein sequence ID" value="TMI76797.1"/>
    <property type="molecule type" value="Genomic_DNA"/>
</dbReference>
<feature type="domain" description="3-hydroxyisobutyrate dehydrogenase-like NAD-binding" evidence="6">
    <location>
        <begin position="165"/>
        <end position="284"/>
    </location>
</feature>
<evidence type="ECO:0000259" key="5">
    <source>
        <dbReference type="Pfam" id="PF03446"/>
    </source>
</evidence>
<dbReference type="GO" id="GO:0016491">
    <property type="term" value="F:oxidoreductase activity"/>
    <property type="evidence" value="ECO:0007669"/>
    <property type="project" value="UniProtKB-KW"/>
</dbReference>
<dbReference type="SUPFAM" id="SSF48179">
    <property type="entry name" value="6-phosphogluconate dehydrogenase C-terminal domain-like"/>
    <property type="match status" value="1"/>
</dbReference>
<dbReference type="Pfam" id="PF03446">
    <property type="entry name" value="NAD_binding_2"/>
    <property type="match status" value="1"/>
</dbReference>
<evidence type="ECO:0000256" key="4">
    <source>
        <dbReference type="PIRSR" id="PIRSR000103-1"/>
    </source>
</evidence>
<dbReference type="InterPro" id="IPR036291">
    <property type="entry name" value="NAD(P)-bd_dom_sf"/>
</dbReference>
<dbReference type="SUPFAM" id="SSF51735">
    <property type="entry name" value="NAD(P)-binding Rossmann-fold domains"/>
    <property type="match status" value="1"/>
</dbReference>
<dbReference type="InterPro" id="IPR013328">
    <property type="entry name" value="6PGD_dom2"/>
</dbReference>
<dbReference type="Gene3D" id="3.40.50.720">
    <property type="entry name" value="NAD(P)-binding Rossmann-like Domain"/>
    <property type="match status" value="1"/>
</dbReference>
<proteinExistence type="inferred from homology"/>
<dbReference type="InterPro" id="IPR029154">
    <property type="entry name" value="HIBADH-like_NADP-bd"/>
</dbReference>
<organism evidence="7 8">
    <name type="scientific">Candidatus Segetimicrobium genomatis</name>
    <dbReference type="NCBI Taxonomy" id="2569760"/>
    <lineage>
        <taxon>Bacteria</taxon>
        <taxon>Bacillati</taxon>
        <taxon>Candidatus Sysuimicrobiota</taxon>
        <taxon>Candidatus Sysuimicrobiia</taxon>
        <taxon>Candidatus Sysuimicrobiales</taxon>
        <taxon>Candidatus Segetimicrobiaceae</taxon>
        <taxon>Candidatus Segetimicrobium</taxon>
    </lineage>
</organism>
<dbReference type="GO" id="GO:0050661">
    <property type="term" value="F:NADP binding"/>
    <property type="evidence" value="ECO:0007669"/>
    <property type="project" value="InterPro"/>
</dbReference>
<dbReference type="InterPro" id="IPR008927">
    <property type="entry name" value="6-PGluconate_DH-like_C_sf"/>
</dbReference>
<dbReference type="Pfam" id="PF14833">
    <property type="entry name" value="NAD_binding_11"/>
    <property type="match status" value="1"/>
</dbReference>
<dbReference type="PANTHER" id="PTHR43580:SF2">
    <property type="entry name" value="CYTOKINE-LIKE NUCLEAR FACTOR N-PAC"/>
    <property type="match status" value="1"/>
</dbReference>
<dbReference type="GO" id="GO:0051287">
    <property type="term" value="F:NAD binding"/>
    <property type="evidence" value="ECO:0007669"/>
    <property type="project" value="InterPro"/>
</dbReference>
<sequence length="310" mass="32592">MANLGFVGLGVMGGRIARRLLAAGHRVTGYNRTKTKAQWLLDAGMRWAESPRAVAQAADVVFTMVTDTAALHAVARGADGVLAGLSPGKIYVEMSTVSPAASRDLAGDAGGRGAQMIDAPVSGSVSTLEEGRLSIMVGGDRSAFERVKPILLDIGPTVNYVGGNGQAVLMKIATNLSLAVHMLAFSEGVALAEKGGIARETAVAVLLSSVVASPMLKYRGPFVLRPPDEAWFDVTMMQKDLGLALELGRQMSVPLPTTAVTNEWLSAARSMGLGRQDFAAVFEVVTHLAGLLKRGIQDPETETHAQRTGR</sequence>
<evidence type="ECO:0000313" key="8">
    <source>
        <dbReference type="Proteomes" id="UP000318834"/>
    </source>
</evidence>
<dbReference type="AlphaFoldDB" id="A0A537IZU7"/>
<keyword evidence="2" id="KW-0560">Oxidoreductase</keyword>
<protein>
    <submittedName>
        <fullName evidence="7">NAD(P)-dependent oxidoreductase</fullName>
    </submittedName>
</protein>
<comment type="caution">
    <text evidence="7">The sequence shown here is derived from an EMBL/GenBank/DDBJ whole genome shotgun (WGS) entry which is preliminary data.</text>
</comment>
<evidence type="ECO:0000256" key="2">
    <source>
        <dbReference type="ARBA" id="ARBA00023002"/>
    </source>
</evidence>
<dbReference type="PIRSF" id="PIRSF000103">
    <property type="entry name" value="HIBADH"/>
    <property type="match status" value="1"/>
</dbReference>
<evidence type="ECO:0000313" key="7">
    <source>
        <dbReference type="EMBL" id="TMI76797.1"/>
    </source>
</evidence>
<accession>A0A537IZU7</accession>
<evidence type="ECO:0000256" key="3">
    <source>
        <dbReference type="ARBA" id="ARBA00023027"/>
    </source>
</evidence>
<keyword evidence="3" id="KW-0520">NAD</keyword>
<dbReference type="Proteomes" id="UP000318834">
    <property type="component" value="Unassembled WGS sequence"/>
</dbReference>
<dbReference type="PANTHER" id="PTHR43580">
    <property type="entry name" value="OXIDOREDUCTASE GLYR1-RELATED"/>
    <property type="match status" value="1"/>
</dbReference>
<reference evidence="7 8" key="1">
    <citation type="journal article" date="2019" name="Nat. Microbiol.">
        <title>Mediterranean grassland soil C-N compound turnover is dependent on rainfall and depth, and is mediated by genomically divergent microorganisms.</title>
        <authorList>
            <person name="Diamond S."/>
            <person name="Andeer P.F."/>
            <person name="Li Z."/>
            <person name="Crits-Christoph A."/>
            <person name="Burstein D."/>
            <person name="Anantharaman K."/>
            <person name="Lane K.R."/>
            <person name="Thomas B.C."/>
            <person name="Pan C."/>
            <person name="Northen T.R."/>
            <person name="Banfield J.F."/>
        </authorList>
    </citation>
    <scope>NUCLEOTIDE SEQUENCE [LARGE SCALE GENOMIC DNA]</scope>
    <source>
        <strain evidence="7">NP_8</strain>
    </source>
</reference>
<name>A0A537IZU7_9BACT</name>
<evidence type="ECO:0000256" key="1">
    <source>
        <dbReference type="ARBA" id="ARBA00009080"/>
    </source>
</evidence>
<feature type="active site" evidence="4">
    <location>
        <position position="171"/>
    </location>
</feature>